<keyword evidence="6" id="KW-1185">Reference proteome</keyword>
<dbReference type="Gene3D" id="3.40.50.1820">
    <property type="entry name" value="alpha/beta hydrolase"/>
    <property type="match status" value="1"/>
</dbReference>
<evidence type="ECO:0000259" key="4">
    <source>
        <dbReference type="Pfam" id="PF12146"/>
    </source>
</evidence>
<keyword evidence="2 5" id="KW-0808">Transferase</keyword>
<organism evidence="5 6">
    <name type="scientific">Artemisia annua</name>
    <name type="common">Sweet wormwood</name>
    <dbReference type="NCBI Taxonomy" id="35608"/>
    <lineage>
        <taxon>Eukaryota</taxon>
        <taxon>Viridiplantae</taxon>
        <taxon>Streptophyta</taxon>
        <taxon>Embryophyta</taxon>
        <taxon>Tracheophyta</taxon>
        <taxon>Spermatophyta</taxon>
        <taxon>Magnoliopsida</taxon>
        <taxon>eudicotyledons</taxon>
        <taxon>Gunneridae</taxon>
        <taxon>Pentapetalae</taxon>
        <taxon>asterids</taxon>
        <taxon>campanulids</taxon>
        <taxon>Asterales</taxon>
        <taxon>Asteraceae</taxon>
        <taxon>Asteroideae</taxon>
        <taxon>Anthemideae</taxon>
        <taxon>Artemisiinae</taxon>
        <taxon>Artemisia</taxon>
    </lineage>
</organism>
<dbReference type="OrthoDB" id="44277at2759"/>
<dbReference type="GO" id="GO:0016020">
    <property type="term" value="C:membrane"/>
    <property type="evidence" value="ECO:0007669"/>
    <property type="project" value="TreeGrafter"/>
</dbReference>
<dbReference type="SUPFAM" id="SSF53474">
    <property type="entry name" value="alpha/beta-Hydrolases"/>
    <property type="match status" value="1"/>
</dbReference>
<evidence type="ECO:0000313" key="6">
    <source>
        <dbReference type="Proteomes" id="UP000245207"/>
    </source>
</evidence>
<dbReference type="Pfam" id="PF03982">
    <property type="entry name" value="DAGAT"/>
    <property type="match status" value="1"/>
</dbReference>
<evidence type="ECO:0000256" key="3">
    <source>
        <dbReference type="ARBA" id="ARBA00023315"/>
    </source>
</evidence>
<gene>
    <name evidence="5" type="ORF">CTI12_AA562160</name>
</gene>
<dbReference type="CDD" id="cd07987">
    <property type="entry name" value="LPLAT_MGAT-like"/>
    <property type="match status" value="1"/>
</dbReference>
<sequence>MAIIGNVSCFSHFIQHLHQQTITTTTPPPRFVYRSKATSRLPCTSLTTHSAPDSHLQISHSNNNVRLYLEHSKYLMTSKDGGPPRWFTPLESGTSRLPNSPLLLYLPGIDGSGLGLSLNHSRLGDILVTVVTGLLVVHITYLKTVNMQSTTWFGKIPVSSSLYSVVNVQKSTKEKHLFCLIPMNRCYLSELVKLVERTVKSEKHQSPDTPIYLVGQSFGACLALVVAARNPEIDLILVLANSATSFNDSQLRLLLPLLEAMPKELDVGFSYIMNLMTVASMTVAESMIRQTSRETYIRLYEDLMAMFFNLFGVTEVFSVETLIWKLRLLDSACSHANPRLHAVKSQTLILSSGNDLLLPSRHEGERLYHLLTKSEIRTFDDSGHMLFMDEGHDLVNILKATRFYRRKRELDYVLDYLPPSPYDFKKARESHRYVEAAFSPVLLSTLENGKIVKGLSGIPSEGPVLFVGYHMLLGLELSPLVLRIFSERGILVRGMAHPIMFKKFKKGSLLDTSHFDTYKTMGAVPVSPTNLFKLFKLKSHILLYPGGAREALHRKGEEYKLFWPEQSEFVRMAARFGAKIIPFGVVGEDDSGELIMDYEDQMKIPCLRRLIQDLSNQVIKLRSNVEGEVANQDLHIPLILPKIPGRFYYLFGKPIETLGRQQELRNKDNADELYLELKAEVESCLSYLKEKRKTDPYRSILSRLAYQLSHGTEKEIPTFEP</sequence>
<evidence type="ECO:0000256" key="2">
    <source>
        <dbReference type="ARBA" id="ARBA00022679"/>
    </source>
</evidence>
<dbReference type="InterPro" id="IPR007130">
    <property type="entry name" value="DAGAT"/>
</dbReference>
<reference evidence="5 6" key="1">
    <citation type="journal article" date="2018" name="Mol. Plant">
        <title>The genome of Artemisia annua provides insight into the evolution of Asteraceae family and artemisinin biosynthesis.</title>
        <authorList>
            <person name="Shen Q."/>
            <person name="Zhang L."/>
            <person name="Liao Z."/>
            <person name="Wang S."/>
            <person name="Yan T."/>
            <person name="Shi P."/>
            <person name="Liu M."/>
            <person name="Fu X."/>
            <person name="Pan Q."/>
            <person name="Wang Y."/>
            <person name="Lv Z."/>
            <person name="Lu X."/>
            <person name="Zhang F."/>
            <person name="Jiang W."/>
            <person name="Ma Y."/>
            <person name="Chen M."/>
            <person name="Hao X."/>
            <person name="Li L."/>
            <person name="Tang Y."/>
            <person name="Lv G."/>
            <person name="Zhou Y."/>
            <person name="Sun X."/>
            <person name="Brodelius P.E."/>
            <person name="Rose J.K.C."/>
            <person name="Tang K."/>
        </authorList>
    </citation>
    <scope>NUCLEOTIDE SEQUENCE [LARGE SCALE GENOMIC DNA]</scope>
    <source>
        <strain evidence="6">cv. Huhao1</strain>
        <tissue evidence="5">Leaf</tissue>
    </source>
</reference>
<dbReference type="InterPro" id="IPR029058">
    <property type="entry name" value="AB_hydrolase_fold"/>
</dbReference>
<proteinExistence type="inferred from homology"/>
<name>A0A2U1KUS5_ARTAN</name>
<evidence type="ECO:0000256" key="1">
    <source>
        <dbReference type="ARBA" id="ARBA00005420"/>
    </source>
</evidence>
<dbReference type="Proteomes" id="UP000245207">
    <property type="component" value="Unassembled WGS sequence"/>
</dbReference>
<accession>A0A2U1KUS5</accession>
<dbReference type="InterPro" id="IPR022742">
    <property type="entry name" value="Hydrolase_4"/>
</dbReference>
<comment type="caution">
    <text evidence="5">The sequence shown here is derived from an EMBL/GenBank/DDBJ whole genome shotgun (WGS) entry which is preliminary data.</text>
</comment>
<dbReference type="GO" id="GO:0016787">
    <property type="term" value="F:hydrolase activity"/>
    <property type="evidence" value="ECO:0007669"/>
    <property type="project" value="UniProtKB-ARBA"/>
</dbReference>
<dbReference type="STRING" id="35608.A0A2U1KUS5"/>
<protein>
    <submittedName>
        <fullName evidence="5">Transferase</fullName>
    </submittedName>
</protein>
<keyword evidence="3" id="KW-0012">Acyltransferase</keyword>
<evidence type="ECO:0000313" key="5">
    <source>
        <dbReference type="EMBL" id="PWA40511.1"/>
    </source>
</evidence>
<dbReference type="PANTHER" id="PTHR22753:SF24">
    <property type="entry name" value="ESTERASE_LIPASE_THIOESTERASE FAMILY PROTEIN"/>
    <property type="match status" value="1"/>
</dbReference>
<dbReference type="PANTHER" id="PTHR22753">
    <property type="entry name" value="TRANSMEMBRANE PROTEIN 68"/>
    <property type="match status" value="1"/>
</dbReference>
<comment type="similarity">
    <text evidence="1">Belongs to the diacylglycerol acyltransferase family.</text>
</comment>
<dbReference type="Pfam" id="PF12146">
    <property type="entry name" value="Hydrolase_4"/>
    <property type="match status" value="1"/>
</dbReference>
<dbReference type="GO" id="GO:0019432">
    <property type="term" value="P:triglyceride biosynthetic process"/>
    <property type="evidence" value="ECO:0007669"/>
    <property type="project" value="UniProtKB-ARBA"/>
</dbReference>
<feature type="domain" description="Serine aminopeptidase S33" evidence="4">
    <location>
        <begin position="197"/>
        <end position="390"/>
    </location>
</feature>
<dbReference type="AlphaFoldDB" id="A0A2U1KUS5"/>
<dbReference type="EMBL" id="PKPP01013745">
    <property type="protein sequence ID" value="PWA40511.1"/>
    <property type="molecule type" value="Genomic_DNA"/>
</dbReference>
<dbReference type="GO" id="GO:0004144">
    <property type="term" value="F:diacylglycerol O-acyltransferase activity"/>
    <property type="evidence" value="ECO:0007669"/>
    <property type="project" value="UniProtKB-ARBA"/>
</dbReference>